<dbReference type="RefSeq" id="WP_377769873.1">
    <property type="nucleotide sequence ID" value="NZ_JBHUHO010000010.1"/>
</dbReference>
<dbReference type="PANTHER" id="PTHR13847:SF201">
    <property type="entry name" value="PUTATIBE OXIDOREDUCTASE"/>
    <property type="match status" value="1"/>
</dbReference>
<evidence type="ECO:0000259" key="1">
    <source>
        <dbReference type="Pfam" id="PF01266"/>
    </source>
</evidence>
<feature type="domain" description="FAD dependent oxidoreductase" evidence="1">
    <location>
        <begin position="34"/>
        <end position="389"/>
    </location>
</feature>
<protein>
    <submittedName>
        <fullName evidence="2">NAD(P)/FAD-dependent oxidoreductase</fullName>
        <ecNumber evidence="2">1.-.-.-</ecNumber>
    </submittedName>
</protein>
<dbReference type="Proteomes" id="UP001597362">
    <property type="component" value="Unassembled WGS sequence"/>
</dbReference>
<dbReference type="Gene3D" id="3.50.50.60">
    <property type="entry name" value="FAD/NAD(P)-binding domain"/>
    <property type="match status" value="1"/>
</dbReference>
<organism evidence="2 3">
    <name type="scientific">Paenibacillus yanchengensis</name>
    <dbReference type="NCBI Taxonomy" id="2035833"/>
    <lineage>
        <taxon>Bacteria</taxon>
        <taxon>Bacillati</taxon>
        <taxon>Bacillota</taxon>
        <taxon>Bacilli</taxon>
        <taxon>Bacillales</taxon>
        <taxon>Paenibacillaceae</taxon>
        <taxon>Paenibacillus</taxon>
    </lineage>
</organism>
<name>A0ABW4YGN8_9BACL</name>
<keyword evidence="2" id="KW-0560">Oxidoreductase</keyword>
<dbReference type="PANTHER" id="PTHR13847">
    <property type="entry name" value="SARCOSINE DEHYDROGENASE-RELATED"/>
    <property type="match status" value="1"/>
</dbReference>
<dbReference type="InterPro" id="IPR006076">
    <property type="entry name" value="FAD-dep_OxRdtase"/>
</dbReference>
<accession>A0ABW4YGN8</accession>
<comment type="caution">
    <text evidence="2">The sequence shown here is derived from an EMBL/GenBank/DDBJ whole genome shotgun (WGS) entry which is preliminary data.</text>
</comment>
<dbReference type="Gene3D" id="3.30.9.10">
    <property type="entry name" value="D-Amino Acid Oxidase, subunit A, domain 2"/>
    <property type="match status" value="1"/>
</dbReference>
<dbReference type="Pfam" id="PF01266">
    <property type="entry name" value="DAO"/>
    <property type="match status" value="1"/>
</dbReference>
<keyword evidence="3" id="KW-1185">Reference proteome</keyword>
<dbReference type="GO" id="GO:0016491">
    <property type="term" value="F:oxidoreductase activity"/>
    <property type="evidence" value="ECO:0007669"/>
    <property type="project" value="UniProtKB-KW"/>
</dbReference>
<sequence>MKTLHTGHLYWKEAYNNKLAATFPPLDRDEQTEVAIIGGGMSGLICAAILAESGFQPILIEQQEVASGSSLANTGLLQFCNDMMLSDMQQQIGVKQANLFYTHCLTALDQLQQLAMKLPEQGGLIRRNSLYFASSEQDVPKLKQEFQALQTAGLPVAYWEQQTVQQSFPFHKAGAIVTYGDAELQPYHFLSELVTYCTSLGVKCYEHTSMQQVTETVDGKLLIQTDTGHSITATHVVYAVGYEPEQLRQHLQKATIHRTYVIVTEPLPEVQLSEWYQRMLLWETARPYYYLRTTTDNRIVVGGLDEDKQQISQHKQWQQQQSEQLLHYAQSLFPHLSVEVAYHWNALFGESQDGLPFIGRDPDHPNVYYNLGYGGNGTVYSMLAAHIIRDFLRGETHPLAEIVALDR</sequence>
<dbReference type="EMBL" id="JBHUHO010000010">
    <property type="protein sequence ID" value="MFD2114848.1"/>
    <property type="molecule type" value="Genomic_DNA"/>
</dbReference>
<proteinExistence type="predicted"/>
<dbReference type="InterPro" id="IPR036188">
    <property type="entry name" value="FAD/NAD-bd_sf"/>
</dbReference>
<evidence type="ECO:0000313" key="3">
    <source>
        <dbReference type="Proteomes" id="UP001597362"/>
    </source>
</evidence>
<dbReference type="SUPFAM" id="SSF51905">
    <property type="entry name" value="FAD/NAD(P)-binding domain"/>
    <property type="match status" value="1"/>
</dbReference>
<gene>
    <name evidence="2" type="ORF">ACFSJH_03720</name>
</gene>
<dbReference type="EC" id="1.-.-.-" evidence="2"/>
<reference evidence="3" key="1">
    <citation type="journal article" date="2019" name="Int. J. Syst. Evol. Microbiol.">
        <title>The Global Catalogue of Microorganisms (GCM) 10K type strain sequencing project: providing services to taxonomists for standard genome sequencing and annotation.</title>
        <authorList>
            <consortium name="The Broad Institute Genomics Platform"/>
            <consortium name="The Broad Institute Genome Sequencing Center for Infectious Disease"/>
            <person name="Wu L."/>
            <person name="Ma J."/>
        </authorList>
    </citation>
    <scope>NUCLEOTIDE SEQUENCE [LARGE SCALE GENOMIC DNA]</scope>
    <source>
        <strain evidence="3">GH52</strain>
    </source>
</reference>
<evidence type="ECO:0000313" key="2">
    <source>
        <dbReference type="EMBL" id="MFD2114848.1"/>
    </source>
</evidence>